<evidence type="ECO:0000313" key="6">
    <source>
        <dbReference type="EMBL" id="EFV00633.1"/>
    </source>
</evidence>
<dbReference type="InterPro" id="IPR020904">
    <property type="entry name" value="Sc_DH/Rdtase_CS"/>
</dbReference>
<dbReference type="GO" id="GO:0016491">
    <property type="term" value="F:oxidoreductase activity"/>
    <property type="evidence" value="ECO:0007669"/>
    <property type="project" value="UniProtKB-KW"/>
</dbReference>
<reference evidence="6 7" key="1">
    <citation type="submission" date="2010-12" db="EMBL/GenBank/DDBJ databases">
        <authorList>
            <person name="Muzny D."/>
            <person name="Qin X."/>
            <person name="Deng J."/>
            <person name="Jiang H."/>
            <person name="Liu Y."/>
            <person name="Qu J."/>
            <person name="Song X.-Z."/>
            <person name="Zhang L."/>
            <person name="Thornton R."/>
            <person name="Coyle M."/>
            <person name="Francisco L."/>
            <person name="Jackson L."/>
            <person name="Javaid M."/>
            <person name="Korchina V."/>
            <person name="Kovar C."/>
            <person name="Mata R."/>
            <person name="Mathew T."/>
            <person name="Ngo R."/>
            <person name="Nguyen L."/>
            <person name="Nguyen N."/>
            <person name="Okwuonu G."/>
            <person name="Ongeri F."/>
            <person name="Pham C."/>
            <person name="Simmons D."/>
            <person name="Wilczek-Boney K."/>
            <person name="Hale W."/>
            <person name="Jakkamsetti A."/>
            <person name="Pham P."/>
            <person name="Ruth R."/>
            <person name="San Lucas F."/>
            <person name="Warren J."/>
            <person name="Zhang J."/>
            <person name="Zhao Z."/>
            <person name="Zhou C."/>
            <person name="Zhu D."/>
            <person name="Lee S."/>
            <person name="Bess C."/>
            <person name="Blankenburg K."/>
            <person name="Forbes L."/>
            <person name="Fu Q."/>
            <person name="Gubbala S."/>
            <person name="Hirani K."/>
            <person name="Jayaseelan J.C."/>
            <person name="Lara F."/>
            <person name="Munidasa M."/>
            <person name="Palculict T."/>
            <person name="Patil S."/>
            <person name="Pu L.-L."/>
            <person name="Saada N."/>
            <person name="Tang L."/>
            <person name="Weissenberger G."/>
            <person name="Zhu Y."/>
            <person name="Hemphill L."/>
            <person name="Shang Y."/>
            <person name="Youmans B."/>
            <person name="Ayvaz T."/>
            <person name="Ross M."/>
            <person name="Santibanez J."/>
            <person name="Aqrawi P."/>
            <person name="Gross S."/>
            <person name="Joshi V."/>
            <person name="Fowler G."/>
            <person name="Nazareth L."/>
            <person name="Reid J."/>
            <person name="Worley K."/>
            <person name="Petrosino J."/>
            <person name="Highlander S."/>
            <person name="Gibbs R."/>
        </authorList>
    </citation>
    <scope>NUCLEOTIDE SEQUENCE [LARGE SCALE GENOMIC DNA]</scope>
    <source>
        <strain evidence="6 7">ATCC 23263</strain>
    </source>
</reference>
<evidence type="ECO:0000256" key="4">
    <source>
        <dbReference type="RuleBase" id="RU000363"/>
    </source>
</evidence>
<dbReference type="InterPro" id="IPR057326">
    <property type="entry name" value="KR_dom"/>
</dbReference>
<evidence type="ECO:0000256" key="2">
    <source>
        <dbReference type="ARBA" id="ARBA00023002"/>
    </source>
</evidence>
<protein>
    <submittedName>
        <fullName evidence="6">Oxidoreductase, short chain dehydrogenase/reductase family protein</fullName>
    </submittedName>
</protein>
<dbReference type="InterPro" id="IPR036291">
    <property type="entry name" value="NAD(P)-bd_dom_sf"/>
</dbReference>
<dbReference type="PROSITE" id="PS00061">
    <property type="entry name" value="ADH_SHORT"/>
    <property type="match status" value="1"/>
</dbReference>
<evidence type="ECO:0000256" key="3">
    <source>
        <dbReference type="ARBA" id="ARBA00023221"/>
    </source>
</evidence>
<dbReference type="SUPFAM" id="SSF51735">
    <property type="entry name" value="NAD(P)-binding Rossmann-fold domains"/>
    <property type="match status" value="1"/>
</dbReference>
<evidence type="ECO:0000259" key="5">
    <source>
        <dbReference type="SMART" id="SM00822"/>
    </source>
</evidence>
<dbReference type="GO" id="GO:0008202">
    <property type="term" value="P:steroid metabolic process"/>
    <property type="evidence" value="ECO:0007669"/>
    <property type="project" value="UniProtKB-KW"/>
</dbReference>
<dbReference type="RefSeq" id="WP_006599703.1">
    <property type="nucleotide sequence ID" value="NZ_GL622359.1"/>
</dbReference>
<sequence length="246" mass="25745">MIRSTNPQNLTALVTGASRGIGAAIAETLAAQGCDLVLTCRDAMAELDALTARLCETHDVRVCAARCDAGDPEAVAALFAGIDRLDILVNNAGTDHIGLLQDMALDEWDRLVATNLSACFYSCRLAIPLFLRHDTGAIVNISSVWGKVGASAEAAYSATKGGVNALTRALAKELAPSRIPVNAVACGFIDTAMNAGFSKAERAAIRAEIPADRFAAPAEVAAAVWRLLAMPDYLTGQIIAFDGGWI</sequence>
<dbReference type="PANTHER" id="PTHR42879:SF2">
    <property type="entry name" value="3-OXOACYL-[ACYL-CARRIER-PROTEIN] REDUCTASE FABG"/>
    <property type="match status" value="1"/>
</dbReference>
<comment type="similarity">
    <text evidence="1 4">Belongs to the short-chain dehydrogenases/reductases (SDR) family.</text>
</comment>
<keyword evidence="2" id="KW-0560">Oxidoreductase</keyword>
<dbReference type="STRING" id="887929.HMP0721_2281"/>
<organism evidence="6 7">
    <name type="scientific">Pseudoramibacter alactolyticus ATCC 23263</name>
    <dbReference type="NCBI Taxonomy" id="887929"/>
    <lineage>
        <taxon>Bacteria</taxon>
        <taxon>Bacillati</taxon>
        <taxon>Bacillota</taxon>
        <taxon>Clostridia</taxon>
        <taxon>Eubacteriales</taxon>
        <taxon>Eubacteriaceae</taxon>
        <taxon>Pseudoramibacter</taxon>
    </lineage>
</organism>
<dbReference type="FunFam" id="3.40.50.720:FF:000173">
    <property type="entry name" value="3-oxoacyl-[acyl-carrier protein] reductase"/>
    <property type="match status" value="1"/>
</dbReference>
<dbReference type="InterPro" id="IPR002347">
    <property type="entry name" value="SDR_fam"/>
</dbReference>
<dbReference type="EMBL" id="AEQN01000032">
    <property type="protein sequence ID" value="EFV00633.1"/>
    <property type="molecule type" value="Genomic_DNA"/>
</dbReference>
<keyword evidence="3" id="KW-0753">Steroid metabolism</keyword>
<evidence type="ECO:0000313" key="7">
    <source>
        <dbReference type="Proteomes" id="UP000004754"/>
    </source>
</evidence>
<dbReference type="SMART" id="SM00822">
    <property type="entry name" value="PKS_KR"/>
    <property type="match status" value="1"/>
</dbReference>
<dbReference type="AlphaFoldDB" id="E6MJU6"/>
<name>E6MJU6_9FIRM</name>
<comment type="caution">
    <text evidence="6">The sequence shown here is derived from an EMBL/GenBank/DDBJ whole genome shotgun (WGS) entry which is preliminary data.</text>
</comment>
<dbReference type="HOGENOM" id="CLU_010194_1_3_9"/>
<accession>E6MJU6</accession>
<dbReference type="PRINTS" id="PR00080">
    <property type="entry name" value="SDRFAMILY"/>
</dbReference>
<keyword evidence="7" id="KW-1185">Reference proteome</keyword>
<evidence type="ECO:0000256" key="1">
    <source>
        <dbReference type="ARBA" id="ARBA00006484"/>
    </source>
</evidence>
<proteinExistence type="inferred from homology"/>
<dbReference type="InterPro" id="IPR050259">
    <property type="entry name" value="SDR"/>
</dbReference>
<dbReference type="Pfam" id="PF00106">
    <property type="entry name" value="adh_short"/>
    <property type="match status" value="1"/>
</dbReference>
<dbReference type="GO" id="GO:0032787">
    <property type="term" value="P:monocarboxylic acid metabolic process"/>
    <property type="evidence" value="ECO:0007669"/>
    <property type="project" value="UniProtKB-ARBA"/>
</dbReference>
<gene>
    <name evidence="6" type="ORF">HMP0721_2281</name>
</gene>
<keyword evidence="3" id="KW-0443">Lipid metabolism</keyword>
<dbReference type="eggNOG" id="COG1028">
    <property type="taxonomic scope" value="Bacteria"/>
</dbReference>
<dbReference type="PRINTS" id="PR00081">
    <property type="entry name" value="GDHRDH"/>
</dbReference>
<feature type="domain" description="Ketoreductase" evidence="5">
    <location>
        <begin position="10"/>
        <end position="192"/>
    </location>
</feature>
<dbReference type="Gene3D" id="3.40.50.720">
    <property type="entry name" value="NAD(P)-binding Rossmann-like Domain"/>
    <property type="match status" value="1"/>
</dbReference>
<dbReference type="NCBIfam" id="NF047420">
    <property type="entry name" value="EF_P_mod_YmfI"/>
    <property type="match status" value="1"/>
</dbReference>
<dbReference type="PANTHER" id="PTHR42879">
    <property type="entry name" value="3-OXOACYL-(ACYL-CARRIER-PROTEIN) REDUCTASE"/>
    <property type="match status" value="1"/>
</dbReference>
<dbReference type="Proteomes" id="UP000004754">
    <property type="component" value="Unassembled WGS sequence"/>
</dbReference>
<dbReference type="OrthoDB" id="9803333at2"/>